<reference evidence="4 5" key="1">
    <citation type="submission" date="2022-05" db="EMBL/GenBank/DDBJ databases">
        <authorList>
            <consortium name="Genoscope - CEA"/>
            <person name="William W."/>
        </authorList>
    </citation>
    <scope>NUCLEOTIDE SEQUENCE [LARGE SCALE GENOMIC DNA]</scope>
</reference>
<dbReference type="Gene3D" id="1.25.40.420">
    <property type="match status" value="1"/>
</dbReference>
<feature type="domain" description="BTB" evidence="3">
    <location>
        <begin position="34"/>
        <end position="103"/>
    </location>
</feature>
<evidence type="ECO:0000313" key="5">
    <source>
        <dbReference type="Proteomes" id="UP001159427"/>
    </source>
</evidence>
<accession>A0ABN8N5V0</accession>
<evidence type="ECO:0000259" key="3">
    <source>
        <dbReference type="PROSITE" id="PS50097"/>
    </source>
</evidence>
<protein>
    <recommendedName>
        <fullName evidence="3">BTB domain-containing protein</fullName>
    </recommendedName>
</protein>
<dbReference type="SMART" id="SM00875">
    <property type="entry name" value="BACK"/>
    <property type="match status" value="1"/>
</dbReference>
<keyword evidence="1" id="KW-0880">Kelch repeat</keyword>
<dbReference type="PANTHER" id="PTHR24412:SF497">
    <property type="entry name" value="KELCH-LIKE PROTEIN 18"/>
    <property type="match status" value="1"/>
</dbReference>
<dbReference type="InterPro" id="IPR000210">
    <property type="entry name" value="BTB/POZ_dom"/>
</dbReference>
<dbReference type="PANTHER" id="PTHR24412">
    <property type="entry name" value="KELCH PROTEIN"/>
    <property type="match status" value="1"/>
</dbReference>
<dbReference type="InterPro" id="IPR011705">
    <property type="entry name" value="BACK"/>
</dbReference>
<keyword evidence="5" id="KW-1185">Reference proteome</keyword>
<dbReference type="Pfam" id="PF00651">
    <property type="entry name" value="BTB"/>
    <property type="match status" value="2"/>
</dbReference>
<dbReference type="PIRSF" id="PIRSF037037">
    <property type="entry name" value="Kelch-like_protein_gigaxonin"/>
    <property type="match status" value="1"/>
</dbReference>
<sequence length="658" mass="75034">MEFLLEPVTEVDAQQFCVQIMKRLDIQRRNEHLCDVILEVGEGQARLKAHRNVLCATSPFFYNALNTEMKEKEEGVIRLKDTSKALMEEVLEYLYTGYVDINDNNAFELMAVADYFLITSLKVLSSKFIQDTLCASNSIMAYYSSVKYQCSDLREAAKSFILANFMAVSKSNDFLNLNLEQVEEWISSDEIVIKGEKEVFMAILIWTEHNTERKVSFYDLFRHVRCHYVSHSFLTTVILQHELVRGQKECFDLVVDAMKELSDETGAQFWKHSPRKCLNTPEDAVFAFGGENGNKVLCYLPSQNSWCNLTDMHAYREPGAFASSACQGRLYVIGGRWRESVCSCYDPLLDTWSSIKPLAERLDFAAAVSFQRLLYVIGGADNIGNRLRTVKQYDPSTNLWEEVSPLSSARSDVCVAADESYIYAIGGYTNVISEKCLDIVERFDPKLNSWSRIAPTQAKRRGAAGVSLRNKIFVFGGVDLSGGCPCEVYDKDTNVWTEIANDIAPRYRASAVCVKGQIFVLGKFGVNQNDSQQHLLQVYDVEENEWKLCYSHGKLGTNSLLEPVINNDTQQHCVEIMKRLDYFRRNEHLCDVILEVGSDDNQVRLKAHKNVLCATSPFFYNALNTEMKEKEEGVFRLKDTSKVSMEQVLEYLYTYRTC</sequence>
<dbReference type="InterPro" id="IPR017096">
    <property type="entry name" value="BTB-kelch_protein"/>
</dbReference>
<dbReference type="Gene3D" id="3.30.710.10">
    <property type="entry name" value="Potassium Channel Kv1.1, Chain A"/>
    <property type="match status" value="2"/>
</dbReference>
<feature type="domain" description="BTB" evidence="3">
    <location>
        <begin position="590"/>
        <end position="658"/>
    </location>
</feature>
<dbReference type="Proteomes" id="UP001159427">
    <property type="component" value="Unassembled WGS sequence"/>
</dbReference>
<keyword evidence="2" id="KW-0677">Repeat</keyword>
<dbReference type="InterPro" id="IPR011333">
    <property type="entry name" value="SKP1/BTB/POZ_sf"/>
</dbReference>
<dbReference type="SUPFAM" id="SSF117281">
    <property type="entry name" value="Kelch motif"/>
    <property type="match status" value="1"/>
</dbReference>
<dbReference type="PROSITE" id="PS50097">
    <property type="entry name" value="BTB"/>
    <property type="match status" value="2"/>
</dbReference>
<dbReference type="SUPFAM" id="SSF54695">
    <property type="entry name" value="POZ domain"/>
    <property type="match status" value="2"/>
</dbReference>
<dbReference type="Gene3D" id="2.120.10.80">
    <property type="entry name" value="Kelch-type beta propeller"/>
    <property type="match status" value="1"/>
</dbReference>
<evidence type="ECO:0000313" key="4">
    <source>
        <dbReference type="EMBL" id="CAH3043819.1"/>
    </source>
</evidence>
<dbReference type="SMART" id="SM00612">
    <property type="entry name" value="Kelch"/>
    <property type="match status" value="5"/>
</dbReference>
<dbReference type="SMART" id="SM00225">
    <property type="entry name" value="BTB"/>
    <property type="match status" value="1"/>
</dbReference>
<proteinExistence type="predicted"/>
<dbReference type="Pfam" id="PF07707">
    <property type="entry name" value="BACK"/>
    <property type="match status" value="1"/>
</dbReference>
<gene>
    <name evidence="4" type="ORF">PEVE_00040718</name>
</gene>
<dbReference type="InterPro" id="IPR015915">
    <property type="entry name" value="Kelch-typ_b-propeller"/>
</dbReference>
<evidence type="ECO:0000256" key="2">
    <source>
        <dbReference type="ARBA" id="ARBA00022737"/>
    </source>
</evidence>
<dbReference type="CDD" id="cd18186">
    <property type="entry name" value="BTB_POZ_ZBTB_KLHL-like"/>
    <property type="match status" value="2"/>
</dbReference>
<name>A0ABN8N5V0_9CNID</name>
<dbReference type="Pfam" id="PF01344">
    <property type="entry name" value="Kelch_1"/>
    <property type="match status" value="1"/>
</dbReference>
<dbReference type="InterPro" id="IPR006652">
    <property type="entry name" value="Kelch_1"/>
</dbReference>
<dbReference type="EMBL" id="CALNXI010000751">
    <property type="protein sequence ID" value="CAH3043819.1"/>
    <property type="molecule type" value="Genomic_DNA"/>
</dbReference>
<comment type="caution">
    <text evidence="4">The sequence shown here is derived from an EMBL/GenBank/DDBJ whole genome shotgun (WGS) entry which is preliminary data.</text>
</comment>
<evidence type="ECO:0000256" key="1">
    <source>
        <dbReference type="ARBA" id="ARBA00022441"/>
    </source>
</evidence>
<dbReference type="Pfam" id="PF24681">
    <property type="entry name" value="Kelch_KLHDC2_KLHL20_DRC7"/>
    <property type="match status" value="1"/>
</dbReference>
<organism evidence="4 5">
    <name type="scientific">Porites evermanni</name>
    <dbReference type="NCBI Taxonomy" id="104178"/>
    <lineage>
        <taxon>Eukaryota</taxon>
        <taxon>Metazoa</taxon>
        <taxon>Cnidaria</taxon>
        <taxon>Anthozoa</taxon>
        <taxon>Hexacorallia</taxon>
        <taxon>Scleractinia</taxon>
        <taxon>Fungiina</taxon>
        <taxon>Poritidae</taxon>
        <taxon>Porites</taxon>
    </lineage>
</organism>